<evidence type="ECO:0008006" key="4">
    <source>
        <dbReference type="Google" id="ProtNLM"/>
    </source>
</evidence>
<keyword evidence="1" id="KW-0472">Membrane</keyword>
<evidence type="ECO:0000313" key="3">
    <source>
        <dbReference type="Proteomes" id="UP000571950"/>
    </source>
</evidence>
<comment type="caution">
    <text evidence="2">The sequence shown here is derived from an EMBL/GenBank/DDBJ whole genome shotgun (WGS) entry which is preliminary data.</text>
</comment>
<feature type="transmembrane region" description="Helical" evidence="1">
    <location>
        <begin position="12"/>
        <end position="32"/>
    </location>
</feature>
<evidence type="ECO:0000313" key="2">
    <source>
        <dbReference type="EMBL" id="MBB3927061.1"/>
    </source>
</evidence>
<keyword evidence="1" id="KW-1133">Transmembrane helix</keyword>
<feature type="transmembrane region" description="Helical" evidence="1">
    <location>
        <begin position="108"/>
        <end position="128"/>
    </location>
</feature>
<protein>
    <recommendedName>
        <fullName evidence="4">DoxX family protein</fullName>
    </recommendedName>
</protein>
<organism evidence="2 3">
    <name type="scientific">Sphingobium jiangsuense</name>
    <dbReference type="NCBI Taxonomy" id="870476"/>
    <lineage>
        <taxon>Bacteria</taxon>
        <taxon>Pseudomonadati</taxon>
        <taxon>Pseudomonadota</taxon>
        <taxon>Alphaproteobacteria</taxon>
        <taxon>Sphingomonadales</taxon>
        <taxon>Sphingomonadaceae</taxon>
        <taxon>Sphingobium</taxon>
    </lineage>
</organism>
<gene>
    <name evidence="2" type="ORF">GGR43_002784</name>
</gene>
<dbReference type="RefSeq" id="WP_188072558.1">
    <property type="nucleotide sequence ID" value="NZ_BSPS01000023.1"/>
</dbReference>
<keyword evidence="3" id="KW-1185">Reference proteome</keyword>
<proteinExistence type="predicted"/>
<dbReference type="EMBL" id="JACIDT010000009">
    <property type="protein sequence ID" value="MBB3927061.1"/>
    <property type="molecule type" value="Genomic_DNA"/>
</dbReference>
<accession>A0A7W6BHF5</accession>
<dbReference type="AlphaFoldDB" id="A0A7W6BHF5"/>
<feature type="transmembrane region" description="Helical" evidence="1">
    <location>
        <begin position="84"/>
        <end position="102"/>
    </location>
</feature>
<dbReference type="Proteomes" id="UP000571950">
    <property type="component" value="Unassembled WGS sequence"/>
</dbReference>
<reference evidence="2 3" key="1">
    <citation type="submission" date="2020-08" db="EMBL/GenBank/DDBJ databases">
        <title>Genomic Encyclopedia of Type Strains, Phase IV (KMG-IV): sequencing the most valuable type-strain genomes for metagenomic binning, comparative biology and taxonomic classification.</title>
        <authorList>
            <person name="Goeker M."/>
        </authorList>
    </citation>
    <scope>NUCLEOTIDE SEQUENCE [LARGE SCALE GENOMIC DNA]</scope>
    <source>
        <strain evidence="2 3">DSM 26189</strain>
    </source>
</reference>
<keyword evidence="1" id="KW-0812">Transmembrane</keyword>
<name>A0A7W6BHF5_9SPHN</name>
<sequence>MNQKLSGSERRFVIAVYGAQFFLGGWFLFHGANHWLQFFPQPPGSSSVSGQLIGALIRSGLFDVVKLIEVVAGMMLLANRAVPLATVIGFPVTLSIAHLNIAVNGDPFSLATGVIIIALHSLVALGHLDKYASMLVVANGDPSSRGLRDMFGKGEVRQ</sequence>
<evidence type="ECO:0000256" key="1">
    <source>
        <dbReference type="SAM" id="Phobius"/>
    </source>
</evidence>